<evidence type="ECO:0000256" key="1">
    <source>
        <dbReference type="SAM" id="Phobius"/>
    </source>
</evidence>
<reference evidence="2 3" key="1">
    <citation type="submission" date="2021-12" db="EMBL/GenBank/DDBJ databases">
        <title>Genome sequence of Kibdelosporangium philippinense ATCC 49844.</title>
        <authorList>
            <person name="Fedorov E.A."/>
            <person name="Omeragic M."/>
            <person name="Shalygina K.F."/>
            <person name="Maclea K.S."/>
        </authorList>
    </citation>
    <scope>NUCLEOTIDE SEQUENCE [LARGE SCALE GENOMIC DNA]</scope>
    <source>
        <strain evidence="2 3">ATCC 49844</strain>
    </source>
</reference>
<dbReference type="EMBL" id="JAJVCN010000001">
    <property type="protein sequence ID" value="MCE7003381.1"/>
    <property type="molecule type" value="Genomic_DNA"/>
</dbReference>
<keyword evidence="1" id="KW-0812">Transmembrane</keyword>
<dbReference type="RefSeq" id="WP_233724911.1">
    <property type="nucleotide sequence ID" value="NZ_JAJVCN010000001.1"/>
</dbReference>
<comment type="caution">
    <text evidence="2">The sequence shown here is derived from an EMBL/GenBank/DDBJ whole genome shotgun (WGS) entry which is preliminary data.</text>
</comment>
<sequence>MTDKPALELPHVLRSPWRWLILAQGILLVLVGMSGFVAGPSATGDLIAVGAMGVGGVLMIRSSRQSRVVVRAEHVEEHGLFWTVQRMPWTDIDEVTIGEGPSILPSKTVLLVGKNGAENLTLSSLSWYSLRQGKVPARAAEFQRTAAILMRNNGQA</sequence>
<evidence type="ECO:0000313" key="2">
    <source>
        <dbReference type="EMBL" id="MCE7003381.1"/>
    </source>
</evidence>
<keyword evidence="1" id="KW-0472">Membrane</keyword>
<feature type="transmembrane region" description="Helical" evidence="1">
    <location>
        <begin position="20"/>
        <end position="38"/>
    </location>
</feature>
<evidence type="ECO:0000313" key="3">
    <source>
        <dbReference type="Proteomes" id="UP001521150"/>
    </source>
</evidence>
<keyword evidence="3" id="KW-1185">Reference proteome</keyword>
<proteinExistence type="predicted"/>
<name>A0ABS8Z674_9PSEU</name>
<evidence type="ECO:0008006" key="4">
    <source>
        <dbReference type="Google" id="ProtNLM"/>
    </source>
</evidence>
<gene>
    <name evidence="2" type="ORF">LWC34_11155</name>
</gene>
<organism evidence="2 3">
    <name type="scientific">Kibdelosporangium philippinense</name>
    <dbReference type="NCBI Taxonomy" id="211113"/>
    <lineage>
        <taxon>Bacteria</taxon>
        <taxon>Bacillati</taxon>
        <taxon>Actinomycetota</taxon>
        <taxon>Actinomycetes</taxon>
        <taxon>Pseudonocardiales</taxon>
        <taxon>Pseudonocardiaceae</taxon>
        <taxon>Kibdelosporangium</taxon>
    </lineage>
</organism>
<accession>A0ABS8Z674</accession>
<dbReference type="Proteomes" id="UP001521150">
    <property type="component" value="Unassembled WGS sequence"/>
</dbReference>
<protein>
    <recommendedName>
        <fullName evidence="4">PH domain-containing protein</fullName>
    </recommendedName>
</protein>
<keyword evidence="1" id="KW-1133">Transmembrane helix</keyword>